<evidence type="ECO:0000256" key="18">
    <source>
        <dbReference type="PIRSR" id="PIRSR038885-1"/>
    </source>
</evidence>
<evidence type="ECO:0000256" key="20">
    <source>
        <dbReference type="RuleBase" id="RU362117"/>
    </source>
</evidence>
<feature type="binding site" description="axial binding residue" evidence="19">
    <location>
        <position position="197"/>
    </location>
    <ligand>
        <name>heme b</name>
        <dbReference type="ChEBI" id="CHEBI:60344"/>
        <label>b566</label>
    </ligand>
    <ligandPart>
        <name>Fe</name>
        <dbReference type="ChEBI" id="CHEBI:18248"/>
    </ligandPart>
</feature>
<dbReference type="Pfam" id="PF00033">
    <property type="entry name" value="Cytochrome_B"/>
    <property type="match status" value="1"/>
</dbReference>
<evidence type="ECO:0000256" key="2">
    <source>
        <dbReference type="ARBA" id="ARBA00004448"/>
    </source>
</evidence>
<dbReference type="GO" id="GO:0006122">
    <property type="term" value="P:mitochondrial electron transport, ubiquinol to cytochrome c"/>
    <property type="evidence" value="ECO:0007669"/>
    <property type="project" value="TreeGrafter"/>
</dbReference>
<sequence length="380" mass="42666">MTHNLRKTHPVLKIVNNSFIDLPSPPNISAWWNFGSLLGLCLIVQVLTGLFLAMHYTADISSAFSSVAHICRDVQYGWLIRNLHANGASMFFICLYLHIGRGLYYGSYMFKETWNIGVILLLLVMATAFVGYVLPWGQMSFWGATVITNLLSAIPYIGTSLVEWIWGGFSVDNATLTRFFTFHFLLPFAIMGASMLHLLFLHETGSNNPTGLTSNTDKIPFHPYYSYKDLLGATLFLMVLLLLALFSPNLLGDPENFTPANPLVTPPHIKPEWYFLFAYAILRSIPNKLGGVLALLFSILILMFVPALHTSKQRGNAFRPFSQALFWALVSNIIILTWIGGQPVEDPFIIIGQIASTTYFIIFLVLMPAVAKMENLLMKW</sequence>
<dbReference type="AlphaFoldDB" id="A0A075TGM9"/>
<feature type="transmembrane region" description="Helical" evidence="20">
    <location>
        <begin position="114"/>
        <end position="134"/>
    </location>
</feature>
<keyword evidence="10" id="KW-0999">Mitochondrion inner membrane</keyword>
<dbReference type="EMBL" id="KJ505691">
    <property type="protein sequence ID" value="AIG53251.1"/>
    <property type="molecule type" value="Genomic_DNA"/>
</dbReference>
<feature type="domain" description="Cytochrome b/b6 N-terminal region profile" evidence="21">
    <location>
        <begin position="1"/>
        <end position="210"/>
    </location>
</feature>
<evidence type="ECO:0000259" key="22">
    <source>
        <dbReference type="PROSITE" id="PS51003"/>
    </source>
</evidence>
<comment type="subunit">
    <text evidence="3">The cytochrome bc1 complex contains 3 respiratory subunits (MT-CYB, CYC1 and UQCRFS1), 2 core proteins (UQCRC1 and UQCRC2) and probably 6 low-molecular weight proteins.</text>
</comment>
<keyword evidence="16 20" id="KW-0472">Membrane</keyword>
<keyword evidence="14" id="KW-0830">Ubiquinone</keyword>
<evidence type="ECO:0000256" key="11">
    <source>
        <dbReference type="ARBA" id="ARBA00022982"/>
    </source>
</evidence>
<feature type="transmembrane region" description="Helical" evidence="20">
    <location>
        <begin position="230"/>
        <end position="251"/>
    </location>
</feature>
<dbReference type="InterPro" id="IPR005797">
    <property type="entry name" value="Cyt_b/b6_N"/>
</dbReference>
<evidence type="ECO:0000256" key="9">
    <source>
        <dbReference type="ARBA" id="ARBA00022723"/>
    </source>
</evidence>
<evidence type="ECO:0000256" key="13">
    <source>
        <dbReference type="ARBA" id="ARBA00023004"/>
    </source>
</evidence>
<dbReference type="GO" id="GO:0005743">
    <property type="term" value="C:mitochondrial inner membrane"/>
    <property type="evidence" value="ECO:0007669"/>
    <property type="project" value="UniProtKB-SubCell"/>
</dbReference>
<dbReference type="CDD" id="cd00284">
    <property type="entry name" value="Cytochrome_b_N"/>
    <property type="match status" value="1"/>
</dbReference>
<feature type="domain" description="Cytochrome b/b6 C-terminal region profile" evidence="22">
    <location>
        <begin position="211"/>
        <end position="380"/>
    </location>
</feature>
<feature type="binding site" evidence="18">
    <location>
        <position position="202"/>
    </location>
    <ligand>
        <name>a ubiquinone</name>
        <dbReference type="ChEBI" id="CHEBI:16389"/>
    </ligand>
</feature>
<keyword evidence="5 20" id="KW-0813">Transport</keyword>
<dbReference type="PROSITE" id="PS51003">
    <property type="entry name" value="CYTB_CTER"/>
    <property type="match status" value="1"/>
</dbReference>
<dbReference type="CDD" id="cd00290">
    <property type="entry name" value="cytochrome_b_C"/>
    <property type="match status" value="1"/>
</dbReference>
<evidence type="ECO:0000256" key="16">
    <source>
        <dbReference type="ARBA" id="ARBA00023136"/>
    </source>
</evidence>
<dbReference type="SUPFAM" id="SSF81648">
    <property type="entry name" value="a domain/subunit of cytochrome bc1 complex (Ubiquinol-cytochrome c reductase)"/>
    <property type="match status" value="1"/>
</dbReference>
<dbReference type="SUPFAM" id="SSF81342">
    <property type="entry name" value="Transmembrane di-heme cytochromes"/>
    <property type="match status" value="1"/>
</dbReference>
<organism evidence="23">
    <name type="scientific">Ctenotus inornatus</name>
    <dbReference type="NCBI Taxonomy" id="245600"/>
    <lineage>
        <taxon>Eukaryota</taxon>
        <taxon>Metazoa</taxon>
        <taxon>Chordata</taxon>
        <taxon>Craniata</taxon>
        <taxon>Vertebrata</taxon>
        <taxon>Euteleostomi</taxon>
        <taxon>Lepidosauria</taxon>
        <taxon>Squamata</taxon>
        <taxon>Bifurcata</taxon>
        <taxon>Unidentata</taxon>
        <taxon>Scinciformata</taxon>
        <taxon>Scincidae</taxon>
        <taxon>Sphenomorphinae</taxon>
        <taxon>Ctenotus</taxon>
    </lineage>
</organism>
<dbReference type="Pfam" id="PF00032">
    <property type="entry name" value="Cytochrom_B_C"/>
    <property type="match status" value="1"/>
</dbReference>
<feature type="transmembrane region" description="Helical" evidence="20">
    <location>
        <begin position="179"/>
        <end position="201"/>
    </location>
</feature>
<gene>
    <name evidence="23" type="primary">cytb</name>
</gene>
<dbReference type="Gene3D" id="1.20.810.10">
    <property type="entry name" value="Cytochrome Bc1 Complex, Chain C"/>
    <property type="match status" value="1"/>
</dbReference>
<feature type="transmembrane region" description="Helical" evidence="20">
    <location>
        <begin position="289"/>
        <end position="309"/>
    </location>
</feature>
<evidence type="ECO:0000313" key="23">
    <source>
        <dbReference type="EMBL" id="AIG53251.1"/>
    </source>
</evidence>
<evidence type="ECO:0000256" key="17">
    <source>
        <dbReference type="ARBA" id="ARBA00061233"/>
    </source>
</evidence>
<keyword evidence="13 19" id="KW-0408">Iron</keyword>
<dbReference type="GO" id="GO:0008121">
    <property type="term" value="F:quinol-cytochrome-c reductase activity"/>
    <property type="evidence" value="ECO:0007669"/>
    <property type="project" value="InterPro"/>
</dbReference>
<evidence type="ECO:0000256" key="15">
    <source>
        <dbReference type="ARBA" id="ARBA00023128"/>
    </source>
</evidence>
<protein>
    <recommendedName>
        <fullName evidence="4 20">Cytochrome b</fullName>
    </recommendedName>
</protein>
<dbReference type="PIRSF" id="PIRSF038885">
    <property type="entry name" value="COB"/>
    <property type="match status" value="1"/>
</dbReference>
<keyword evidence="12 20" id="KW-1133">Transmembrane helix</keyword>
<accession>A0A075TGM9</accession>
<dbReference type="InterPro" id="IPR005798">
    <property type="entry name" value="Cyt_b/b6_C"/>
</dbReference>
<evidence type="ECO:0000256" key="1">
    <source>
        <dbReference type="ARBA" id="ARBA00002566"/>
    </source>
</evidence>
<feature type="transmembrane region" description="Helical" evidence="20">
    <location>
        <begin position="31"/>
        <end position="57"/>
    </location>
</feature>
<proteinExistence type="inferred from homology"/>
<reference evidence="23" key="1">
    <citation type="journal article" date="2014" name="Mol. Phylogenet. Evol.">
        <title>Phylogenetic disassembly of species boundaries in a widespread group of Australian skinks (Scincidae: Ctenotus).</title>
        <authorList>
            <person name="Rabosky D.L."/>
            <person name="Hutchinson M.N."/>
            <person name="Donnellan S.C."/>
            <person name="Talaba A.L."/>
            <person name="Lovette I.J."/>
        </authorList>
    </citation>
    <scope>NUCLEOTIDE SEQUENCE</scope>
    <source>
        <strain evidence="23">SAXAA29398</strain>
    </source>
</reference>
<dbReference type="GO" id="GO:0045275">
    <property type="term" value="C:respiratory chain complex III"/>
    <property type="evidence" value="ECO:0007669"/>
    <property type="project" value="InterPro"/>
</dbReference>
<dbReference type="PANTHER" id="PTHR19271">
    <property type="entry name" value="CYTOCHROME B"/>
    <property type="match status" value="1"/>
</dbReference>
<keyword evidence="7 20" id="KW-0679">Respiratory chain</keyword>
<evidence type="ECO:0000256" key="4">
    <source>
        <dbReference type="ARBA" id="ARBA00013531"/>
    </source>
</evidence>
<dbReference type="GO" id="GO:0016491">
    <property type="term" value="F:oxidoreductase activity"/>
    <property type="evidence" value="ECO:0007669"/>
    <property type="project" value="UniProtKB-UniRule"/>
</dbReference>
<keyword evidence="15 20" id="KW-0496">Mitochondrion</keyword>
<geneLocation type="mitochondrion" evidence="23"/>
<dbReference type="InterPro" id="IPR048259">
    <property type="entry name" value="Cytochrome_b_N_euk/bac"/>
</dbReference>
<dbReference type="InterPro" id="IPR016174">
    <property type="entry name" value="Di-haem_cyt_TM"/>
</dbReference>
<dbReference type="PANTHER" id="PTHR19271:SF16">
    <property type="entry name" value="CYTOCHROME B"/>
    <property type="match status" value="1"/>
</dbReference>
<feature type="transmembrane region" description="Helical" evidence="20">
    <location>
        <begin position="347"/>
        <end position="371"/>
    </location>
</feature>
<feature type="transmembrane region" description="Helical" evidence="20">
    <location>
        <begin position="78"/>
        <end position="99"/>
    </location>
</feature>
<keyword evidence="6 19" id="KW-0349">Heme</keyword>
<evidence type="ECO:0000256" key="3">
    <source>
        <dbReference type="ARBA" id="ARBA00011660"/>
    </source>
</evidence>
<evidence type="ECO:0000256" key="6">
    <source>
        <dbReference type="ARBA" id="ARBA00022617"/>
    </source>
</evidence>
<comment type="subcellular location">
    <subcellularLocation>
        <location evidence="2">Mitochondrion inner membrane</location>
        <topology evidence="2">Multi-pass membrane protein</topology>
    </subcellularLocation>
</comment>
<feature type="binding site" description="axial binding residue" evidence="19">
    <location>
        <position position="183"/>
    </location>
    <ligand>
        <name>heme b</name>
        <dbReference type="ChEBI" id="CHEBI:60344"/>
        <label>b562</label>
    </ligand>
    <ligandPart>
        <name>Fe</name>
        <dbReference type="ChEBI" id="CHEBI:18248"/>
    </ligandPart>
</feature>
<feature type="transmembrane region" description="Helical" evidence="20">
    <location>
        <begin position="321"/>
        <end position="341"/>
    </location>
</feature>
<dbReference type="FunFam" id="1.20.810.10:FF:000002">
    <property type="entry name" value="Cytochrome b"/>
    <property type="match status" value="1"/>
</dbReference>
<evidence type="ECO:0000256" key="14">
    <source>
        <dbReference type="ARBA" id="ARBA00023075"/>
    </source>
</evidence>
<comment type="cofactor">
    <cofactor evidence="19">
        <name>heme</name>
        <dbReference type="ChEBI" id="CHEBI:30413"/>
    </cofactor>
    <text evidence="19">Binds 2 heme groups non-covalently.</text>
</comment>
<feature type="transmembrane region" description="Helical" evidence="20">
    <location>
        <begin position="146"/>
        <end position="167"/>
    </location>
</feature>
<evidence type="ECO:0000256" key="12">
    <source>
        <dbReference type="ARBA" id="ARBA00022989"/>
    </source>
</evidence>
<comment type="similarity">
    <text evidence="17 20">Belongs to the cytochrome b family.</text>
</comment>
<dbReference type="InterPro" id="IPR048260">
    <property type="entry name" value="Cytochrome_b_C_euk/bac"/>
</dbReference>
<name>A0A075TGM9_9SAUR</name>
<dbReference type="InterPro" id="IPR030689">
    <property type="entry name" value="Cytochrome_b"/>
</dbReference>
<comment type="cofactor">
    <cofactor evidence="20">
        <name>heme b</name>
        <dbReference type="ChEBI" id="CHEBI:60344"/>
    </cofactor>
    <text evidence="20">Binds 2 heme groups non-covalently.</text>
</comment>
<evidence type="ECO:0000256" key="19">
    <source>
        <dbReference type="PIRSR" id="PIRSR038885-2"/>
    </source>
</evidence>
<dbReference type="PROSITE" id="PS51002">
    <property type="entry name" value="CYTB_NTER"/>
    <property type="match status" value="1"/>
</dbReference>
<evidence type="ECO:0000256" key="10">
    <source>
        <dbReference type="ARBA" id="ARBA00022792"/>
    </source>
</evidence>
<feature type="binding site" description="axial binding residue" evidence="19">
    <location>
        <position position="84"/>
    </location>
    <ligand>
        <name>heme b</name>
        <dbReference type="ChEBI" id="CHEBI:60344"/>
        <label>b562</label>
    </ligand>
    <ligandPart>
        <name>Fe</name>
        <dbReference type="ChEBI" id="CHEBI:18248"/>
    </ligandPart>
</feature>
<feature type="binding site" description="axial binding residue" evidence="19">
    <location>
        <position position="98"/>
    </location>
    <ligand>
        <name>heme b</name>
        <dbReference type="ChEBI" id="CHEBI:60344"/>
        <label>b566</label>
    </ligand>
    <ligandPart>
        <name>Fe</name>
        <dbReference type="ChEBI" id="CHEBI:18248"/>
    </ligandPart>
</feature>
<dbReference type="GO" id="GO:0046872">
    <property type="term" value="F:metal ion binding"/>
    <property type="evidence" value="ECO:0007669"/>
    <property type="project" value="UniProtKB-UniRule"/>
</dbReference>
<evidence type="ECO:0000259" key="21">
    <source>
        <dbReference type="PROSITE" id="PS51002"/>
    </source>
</evidence>
<comment type="function">
    <text evidence="1 20">Component of the ubiquinol-cytochrome c reductase complex (complex III or cytochrome b-c1 complex) that is part of the mitochondrial respiratory chain. The b-c1 complex mediates electron transfer from ubiquinol to cytochrome c. Contributes to the generation of a proton gradient across the mitochondrial membrane that is then used for ATP synthesis.</text>
</comment>
<dbReference type="InterPro" id="IPR036150">
    <property type="entry name" value="Cyt_b/b6_C_sf"/>
</dbReference>
<keyword evidence="8 20" id="KW-0812">Transmembrane</keyword>
<evidence type="ECO:0000256" key="5">
    <source>
        <dbReference type="ARBA" id="ARBA00022448"/>
    </source>
</evidence>
<evidence type="ECO:0000256" key="7">
    <source>
        <dbReference type="ARBA" id="ARBA00022660"/>
    </source>
</evidence>
<keyword evidence="9 19" id="KW-0479">Metal-binding</keyword>
<evidence type="ECO:0000256" key="8">
    <source>
        <dbReference type="ARBA" id="ARBA00022692"/>
    </source>
</evidence>
<keyword evidence="11 20" id="KW-0249">Electron transport</keyword>
<dbReference type="InterPro" id="IPR027387">
    <property type="entry name" value="Cytb/b6-like_sf"/>
</dbReference>